<dbReference type="Proteomes" id="UP000273643">
    <property type="component" value="Unassembled WGS sequence"/>
</dbReference>
<keyword evidence="3 5" id="KW-0807">Transducer</keyword>
<evidence type="ECO:0000313" key="10">
    <source>
        <dbReference type="EMBL" id="ROQ18034.1"/>
    </source>
</evidence>
<dbReference type="OrthoDB" id="2489132at2"/>
<dbReference type="GO" id="GO:0004888">
    <property type="term" value="F:transmembrane signaling receptor activity"/>
    <property type="evidence" value="ECO:0007669"/>
    <property type="project" value="InterPro"/>
</dbReference>
<feature type="transmembrane region" description="Helical" evidence="6">
    <location>
        <begin position="189"/>
        <end position="210"/>
    </location>
</feature>
<dbReference type="PROSITE" id="PS50111">
    <property type="entry name" value="CHEMOTAXIS_TRANSDUC_2"/>
    <property type="match status" value="1"/>
</dbReference>
<dbReference type="PRINTS" id="PR00260">
    <property type="entry name" value="CHEMTRNSDUCR"/>
</dbReference>
<dbReference type="FunFam" id="1.10.287.950:FF:000001">
    <property type="entry name" value="Methyl-accepting chemotaxis sensory transducer"/>
    <property type="match status" value="1"/>
</dbReference>
<comment type="caution">
    <text evidence="10">The sequence shown here is derived from an EMBL/GenBank/DDBJ whole genome shotgun (WGS) entry which is preliminary data.</text>
</comment>
<dbReference type="PROSITE" id="PS50192">
    <property type="entry name" value="T_SNARE"/>
    <property type="match status" value="1"/>
</dbReference>
<dbReference type="GO" id="GO:0006935">
    <property type="term" value="P:chemotaxis"/>
    <property type="evidence" value="ECO:0007669"/>
    <property type="project" value="InterPro"/>
</dbReference>
<keyword evidence="2" id="KW-0997">Cell inner membrane</keyword>
<dbReference type="PANTHER" id="PTHR32089:SF120">
    <property type="entry name" value="METHYL-ACCEPTING CHEMOTAXIS PROTEIN TLPQ"/>
    <property type="match status" value="1"/>
</dbReference>
<comment type="similarity">
    <text evidence="4">Belongs to the methyl-accepting chemotaxis (MCP) protein family.</text>
</comment>
<dbReference type="Pfam" id="PF00672">
    <property type="entry name" value="HAMP"/>
    <property type="match status" value="1"/>
</dbReference>
<dbReference type="RefSeq" id="WP_123639361.1">
    <property type="nucleotide sequence ID" value="NZ_RJUK01000003.1"/>
</dbReference>
<name>A0A3N1NDQ6_9GAMM</name>
<sequence length="541" mass="59129">MNWIKRSMQTRLMAVVGLGLGGLLVTAVIAISQLNQRLDRYNELITVNIAQERAINQMNFDFKVQVQEWKNVLLRGYDDSRRVRYWNQFEEQHNIIQDEGQALLSQMEPGTVRQEVADFLDAHQTLFREYRAGFEAFSANNYDPTVGDNAVSGIDREPSRLLNDAAEHISTTVSTLTREVEQGSAQVSFWSQVAIASVALLVVVLLWWTLRAAFLRPLKVLMDHIQEMAQGDFTGKVRIQRADELGQLSDNLTRLQSEMGGVIGSVKDSALKLNRASEHINLNADEITRLTGDTEQSTDQVATAVNEMSSTVQEVANNASGAAEAANQADEGARRGRSVMESTLDSINHLSNDVNSVAEAMRQLEGETNRIGSVLEVIQNVAEQTNLLALNAAIEAARAGEQGRGFAVVADEVRTLARRTQDSTREIAEIIDAVQAGAANAMSAMAASQEQAQNTVASAGEAGEAIAEITRAVASISEMNAQIATAAEEQSYAAEEINKNIERVVELVQGAHQSAQGSTKTARDLNELSRHLSTQIAHFRV</sequence>
<keyword evidence="11" id="KW-1185">Reference proteome</keyword>
<keyword evidence="2" id="KW-1003">Cell membrane</keyword>
<dbReference type="InterPro" id="IPR000727">
    <property type="entry name" value="T_SNARE_dom"/>
</dbReference>
<comment type="subcellular location">
    <subcellularLocation>
        <location evidence="1">Cell inner membrane</location>
        <topology evidence="1">Multi-pass membrane protein</topology>
    </subcellularLocation>
</comment>
<proteinExistence type="inferred from homology"/>
<dbReference type="GO" id="GO:0005886">
    <property type="term" value="C:plasma membrane"/>
    <property type="evidence" value="ECO:0007669"/>
    <property type="project" value="UniProtKB-SubCell"/>
</dbReference>
<evidence type="ECO:0000256" key="2">
    <source>
        <dbReference type="ARBA" id="ARBA00022519"/>
    </source>
</evidence>
<protein>
    <submittedName>
        <fullName evidence="10">Methyl-accepting chemotaxis protein</fullName>
    </submittedName>
</protein>
<reference evidence="10 11" key="1">
    <citation type="submission" date="2018-11" db="EMBL/GenBank/DDBJ databases">
        <title>Genomic Encyclopedia of Type Strains, Phase IV (KMG-IV): sequencing the most valuable type-strain genomes for metagenomic binning, comparative biology and taxonomic classification.</title>
        <authorList>
            <person name="Goeker M."/>
        </authorList>
    </citation>
    <scope>NUCLEOTIDE SEQUENCE [LARGE SCALE GENOMIC DNA]</scope>
    <source>
        <strain evidence="10 11">DSM 16974</strain>
    </source>
</reference>
<evidence type="ECO:0000259" key="8">
    <source>
        <dbReference type="PROSITE" id="PS50192"/>
    </source>
</evidence>
<dbReference type="CDD" id="cd06225">
    <property type="entry name" value="HAMP"/>
    <property type="match status" value="1"/>
</dbReference>
<evidence type="ECO:0000259" key="7">
    <source>
        <dbReference type="PROSITE" id="PS50111"/>
    </source>
</evidence>
<dbReference type="EMBL" id="RJUK01000003">
    <property type="protein sequence ID" value="ROQ18034.1"/>
    <property type="molecule type" value="Genomic_DNA"/>
</dbReference>
<keyword evidence="6" id="KW-0812">Transmembrane</keyword>
<accession>A0A3N1NDQ6</accession>
<gene>
    <name evidence="10" type="ORF">EDC38_3007</name>
</gene>
<dbReference type="Pfam" id="PF00015">
    <property type="entry name" value="MCPsignal"/>
    <property type="match status" value="1"/>
</dbReference>
<evidence type="ECO:0000313" key="11">
    <source>
        <dbReference type="Proteomes" id="UP000273643"/>
    </source>
</evidence>
<dbReference type="Gene3D" id="1.10.287.950">
    <property type="entry name" value="Methyl-accepting chemotaxis protein"/>
    <property type="match status" value="1"/>
</dbReference>
<dbReference type="AlphaFoldDB" id="A0A3N1NDQ6"/>
<dbReference type="InterPro" id="IPR004090">
    <property type="entry name" value="Chemotax_Me-accpt_rcpt"/>
</dbReference>
<keyword evidence="6" id="KW-0472">Membrane</keyword>
<keyword evidence="6" id="KW-1133">Transmembrane helix</keyword>
<dbReference type="SUPFAM" id="SSF58104">
    <property type="entry name" value="Methyl-accepting chemotaxis protein (MCP) signaling domain"/>
    <property type="match status" value="1"/>
</dbReference>
<evidence type="ECO:0000256" key="3">
    <source>
        <dbReference type="ARBA" id="ARBA00023224"/>
    </source>
</evidence>
<organism evidence="10 11">
    <name type="scientific">Marinimicrobium koreense</name>
    <dbReference type="NCBI Taxonomy" id="306545"/>
    <lineage>
        <taxon>Bacteria</taxon>
        <taxon>Pseudomonadati</taxon>
        <taxon>Pseudomonadota</taxon>
        <taxon>Gammaproteobacteria</taxon>
        <taxon>Cellvibrionales</taxon>
        <taxon>Cellvibrionaceae</taxon>
        <taxon>Marinimicrobium</taxon>
    </lineage>
</organism>
<evidence type="ECO:0000256" key="6">
    <source>
        <dbReference type="SAM" id="Phobius"/>
    </source>
</evidence>
<dbReference type="InterPro" id="IPR003660">
    <property type="entry name" value="HAMP_dom"/>
</dbReference>
<dbReference type="SMART" id="SM00283">
    <property type="entry name" value="MA"/>
    <property type="match status" value="1"/>
</dbReference>
<evidence type="ECO:0000256" key="1">
    <source>
        <dbReference type="ARBA" id="ARBA00004429"/>
    </source>
</evidence>
<dbReference type="PROSITE" id="PS50885">
    <property type="entry name" value="HAMP"/>
    <property type="match status" value="1"/>
</dbReference>
<evidence type="ECO:0000256" key="4">
    <source>
        <dbReference type="ARBA" id="ARBA00029447"/>
    </source>
</evidence>
<feature type="domain" description="Methyl-accepting transducer" evidence="7">
    <location>
        <begin position="269"/>
        <end position="505"/>
    </location>
</feature>
<evidence type="ECO:0000256" key="5">
    <source>
        <dbReference type="PROSITE-ProRule" id="PRU00284"/>
    </source>
</evidence>
<dbReference type="PANTHER" id="PTHR32089">
    <property type="entry name" value="METHYL-ACCEPTING CHEMOTAXIS PROTEIN MCPB"/>
    <property type="match status" value="1"/>
</dbReference>
<dbReference type="SMART" id="SM00304">
    <property type="entry name" value="HAMP"/>
    <property type="match status" value="1"/>
</dbReference>
<dbReference type="CDD" id="cd11386">
    <property type="entry name" value="MCP_signal"/>
    <property type="match status" value="1"/>
</dbReference>
<evidence type="ECO:0000259" key="9">
    <source>
        <dbReference type="PROSITE" id="PS50885"/>
    </source>
</evidence>
<dbReference type="GO" id="GO:0007165">
    <property type="term" value="P:signal transduction"/>
    <property type="evidence" value="ECO:0007669"/>
    <property type="project" value="UniProtKB-KW"/>
</dbReference>
<dbReference type="InterPro" id="IPR004089">
    <property type="entry name" value="MCPsignal_dom"/>
</dbReference>
<feature type="domain" description="HAMP" evidence="9">
    <location>
        <begin position="212"/>
        <end position="264"/>
    </location>
</feature>
<feature type="domain" description="T-SNARE coiled-coil homology" evidence="8">
    <location>
        <begin position="456"/>
        <end position="518"/>
    </location>
</feature>